<evidence type="ECO:0008006" key="4">
    <source>
        <dbReference type="Google" id="ProtNLM"/>
    </source>
</evidence>
<dbReference type="AlphaFoldDB" id="A0AAW1WCY4"/>
<proteinExistence type="predicted"/>
<dbReference type="Proteomes" id="UP001457282">
    <property type="component" value="Unassembled WGS sequence"/>
</dbReference>
<dbReference type="InterPro" id="IPR039277">
    <property type="entry name" value="VOZ1/VOZ2"/>
</dbReference>
<sequence>MIKDSKGKCESPSHKLLKEKAKTRVEYLQAIFTNLQSARKESRTDDIANLEEVNKMLQEWKAELNEPSPASSLLGSSLGSFSEELARLLRPDEEDDATSPLKDLLPAKPESDLQNLHLSNLVQFTEDFFVSPEPQEPQENFQEFHQCKDAASGFQNPMVDNLDHHFDFHQYVNEGLFIGGNNMKQLEEDAMPNVFPVISPTEPSFLGPTCALWDCSRLLESGNDYCCSFHAASALEDGQPGKSPIFRPRGISLKDSALFDALISWNQGKAVGIPNCEGAATLKSPWNDSKLFNLSFLEGETVREWLFFDKPRRAFGSGNRRQRSLPDHSGRGWHESRKQIMKEFGGQKRSYYMDPQPSSDQEWHLFEYEVNNSDACALYRLELKFGSVKKSPKGKVSNEVADLQKKMGKLTAEVATDDAKNSKGKAKKKADAGNIFSSQSPTTSTP</sequence>
<feature type="compositionally biased region" description="Polar residues" evidence="1">
    <location>
        <begin position="435"/>
        <end position="446"/>
    </location>
</feature>
<feature type="region of interest" description="Disordered" evidence="1">
    <location>
        <begin position="414"/>
        <end position="446"/>
    </location>
</feature>
<dbReference type="GO" id="GO:0045893">
    <property type="term" value="P:positive regulation of DNA-templated transcription"/>
    <property type="evidence" value="ECO:0007669"/>
    <property type="project" value="TreeGrafter"/>
</dbReference>
<comment type="caution">
    <text evidence="2">The sequence shown here is derived from an EMBL/GenBank/DDBJ whole genome shotgun (WGS) entry which is preliminary data.</text>
</comment>
<protein>
    <recommendedName>
        <fullName evidence="4">Transcription factor VOZ1</fullName>
    </recommendedName>
</protein>
<name>A0AAW1WCY4_RUBAR</name>
<dbReference type="PANTHER" id="PTHR33873">
    <property type="entry name" value="TRANSCRIPTION FACTOR VOZ1"/>
    <property type="match status" value="1"/>
</dbReference>
<accession>A0AAW1WCY4</accession>
<dbReference type="EMBL" id="JBEDUW010000006">
    <property type="protein sequence ID" value="KAK9922659.1"/>
    <property type="molecule type" value="Genomic_DNA"/>
</dbReference>
<dbReference type="GO" id="GO:0043565">
    <property type="term" value="F:sequence-specific DNA binding"/>
    <property type="evidence" value="ECO:0007669"/>
    <property type="project" value="TreeGrafter"/>
</dbReference>
<organism evidence="2 3">
    <name type="scientific">Rubus argutus</name>
    <name type="common">Southern blackberry</name>
    <dbReference type="NCBI Taxonomy" id="59490"/>
    <lineage>
        <taxon>Eukaryota</taxon>
        <taxon>Viridiplantae</taxon>
        <taxon>Streptophyta</taxon>
        <taxon>Embryophyta</taxon>
        <taxon>Tracheophyta</taxon>
        <taxon>Spermatophyta</taxon>
        <taxon>Magnoliopsida</taxon>
        <taxon>eudicotyledons</taxon>
        <taxon>Gunneridae</taxon>
        <taxon>Pentapetalae</taxon>
        <taxon>rosids</taxon>
        <taxon>fabids</taxon>
        <taxon>Rosales</taxon>
        <taxon>Rosaceae</taxon>
        <taxon>Rosoideae</taxon>
        <taxon>Rosoideae incertae sedis</taxon>
        <taxon>Rubus</taxon>
    </lineage>
</organism>
<gene>
    <name evidence="2" type="ORF">M0R45_031114</name>
</gene>
<keyword evidence="3" id="KW-1185">Reference proteome</keyword>
<reference evidence="2 3" key="1">
    <citation type="journal article" date="2023" name="G3 (Bethesda)">
        <title>A chromosome-length genome assembly and annotation of blackberry (Rubus argutus, cv. 'Hillquist').</title>
        <authorList>
            <person name="Bruna T."/>
            <person name="Aryal R."/>
            <person name="Dudchenko O."/>
            <person name="Sargent D.J."/>
            <person name="Mead D."/>
            <person name="Buti M."/>
            <person name="Cavallini A."/>
            <person name="Hytonen T."/>
            <person name="Andres J."/>
            <person name="Pham M."/>
            <person name="Weisz D."/>
            <person name="Mascagni F."/>
            <person name="Usai G."/>
            <person name="Natali L."/>
            <person name="Bassil N."/>
            <person name="Fernandez G.E."/>
            <person name="Lomsadze A."/>
            <person name="Armour M."/>
            <person name="Olukolu B."/>
            <person name="Poorten T."/>
            <person name="Britton C."/>
            <person name="Davik J."/>
            <person name="Ashrafi H."/>
            <person name="Aiden E.L."/>
            <person name="Borodovsky M."/>
            <person name="Worthington M."/>
        </authorList>
    </citation>
    <scope>NUCLEOTIDE SEQUENCE [LARGE SCALE GENOMIC DNA]</scope>
    <source>
        <strain evidence="2">PI 553951</strain>
    </source>
</reference>
<dbReference type="GO" id="GO:0005634">
    <property type="term" value="C:nucleus"/>
    <property type="evidence" value="ECO:0007669"/>
    <property type="project" value="TreeGrafter"/>
</dbReference>
<evidence type="ECO:0000256" key="1">
    <source>
        <dbReference type="SAM" id="MobiDB-lite"/>
    </source>
</evidence>
<evidence type="ECO:0000313" key="3">
    <source>
        <dbReference type="Proteomes" id="UP001457282"/>
    </source>
</evidence>
<dbReference type="GO" id="GO:0048578">
    <property type="term" value="P:positive regulation of long-day photoperiodism, flowering"/>
    <property type="evidence" value="ECO:0007669"/>
    <property type="project" value="InterPro"/>
</dbReference>
<evidence type="ECO:0000313" key="2">
    <source>
        <dbReference type="EMBL" id="KAK9922659.1"/>
    </source>
</evidence>
<dbReference type="PANTHER" id="PTHR33873:SF15">
    <property type="entry name" value="TRANSCRIPTION FACTOR VOZ2"/>
    <property type="match status" value="1"/>
</dbReference>